<evidence type="ECO:0000259" key="6">
    <source>
        <dbReference type="Pfam" id="PF04542"/>
    </source>
</evidence>
<dbReference type="InterPro" id="IPR036388">
    <property type="entry name" value="WH-like_DNA-bd_sf"/>
</dbReference>
<evidence type="ECO:0000256" key="4">
    <source>
        <dbReference type="ARBA" id="ARBA00023125"/>
    </source>
</evidence>
<dbReference type="InterPro" id="IPR014325">
    <property type="entry name" value="RNA_pol_sigma-E_actinobac"/>
</dbReference>
<dbReference type="SUPFAM" id="SSF88946">
    <property type="entry name" value="Sigma2 domain of RNA polymerase sigma factors"/>
    <property type="match status" value="1"/>
</dbReference>
<evidence type="ECO:0000259" key="7">
    <source>
        <dbReference type="Pfam" id="PF08281"/>
    </source>
</evidence>
<evidence type="ECO:0000313" key="9">
    <source>
        <dbReference type="Proteomes" id="UP000475214"/>
    </source>
</evidence>
<dbReference type="NCBIfam" id="TIGR02937">
    <property type="entry name" value="sigma70-ECF"/>
    <property type="match status" value="1"/>
</dbReference>
<dbReference type="GO" id="GO:0006352">
    <property type="term" value="P:DNA-templated transcription initiation"/>
    <property type="evidence" value="ECO:0007669"/>
    <property type="project" value="InterPro"/>
</dbReference>
<dbReference type="Pfam" id="PF04542">
    <property type="entry name" value="Sigma70_r2"/>
    <property type="match status" value="1"/>
</dbReference>
<evidence type="ECO:0000256" key="5">
    <source>
        <dbReference type="ARBA" id="ARBA00023163"/>
    </source>
</evidence>
<dbReference type="GO" id="GO:0003677">
    <property type="term" value="F:DNA binding"/>
    <property type="evidence" value="ECO:0007669"/>
    <property type="project" value="UniProtKB-KW"/>
</dbReference>
<evidence type="ECO:0000256" key="3">
    <source>
        <dbReference type="ARBA" id="ARBA00023082"/>
    </source>
</evidence>
<dbReference type="InterPro" id="IPR013325">
    <property type="entry name" value="RNA_pol_sigma_r2"/>
</dbReference>
<proteinExistence type="inferred from homology"/>
<reference evidence="8 9" key="1">
    <citation type="submission" date="2020-02" db="EMBL/GenBank/DDBJ databases">
        <authorList>
            <person name="Li X.-J."/>
            <person name="Han X.-M."/>
        </authorList>
    </citation>
    <scope>NUCLEOTIDE SEQUENCE [LARGE SCALE GENOMIC DNA]</scope>
    <source>
        <strain evidence="8 9">CCTCC AB 2017055</strain>
    </source>
</reference>
<dbReference type="RefSeq" id="WP_163745087.1">
    <property type="nucleotide sequence ID" value="NZ_JAAGOA010000036.1"/>
</dbReference>
<keyword evidence="4" id="KW-0238">DNA-binding</keyword>
<dbReference type="SUPFAM" id="SSF88659">
    <property type="entry name" value="Sigma3 and sigma4 domains of RNA polymerase sigma factors"/>
    <property type="match status" value="1"/>
</dbReference>
<dbReference type="InterPro" id="IPR013249">
    <property type="entry name" value="RNA_pol_sigma70_r4_t2"/>
</dbReference>
<accession>A0A6L9SH51</accession>
<feature type="domain" description="RNA polymerase sigma factor 70 region 4 type 2" evidence="7">
    <location>
        <begin position="112"/>
        <end position="158"/>
    </location>
</feature>
<dbReference type="InterPro" id="IPR013324">
    <property type="entry name" value="RNA_pol_sigma_r3/r4-like"/>
</dbReference>
<evidence type="ECO:0000313" key="8">
    <source>
        <dbReference type="EMBL" id="NEE04539.1"/>
    </source>
</evidence>
<sequence length="180" mass="20319">MSGRSAHGDTDGFTEFVASRGPALLRMALALTADRGLAEDLVQEALTRAVSRWGKLIRDGDPERYIRALMLNETRSQWRRRARRQEVITDEVPEPVASGATEHGVAHRIDMADILKHLSPRQRAIIYLRYYEDMSVAETATLMRCSPGTVKRQSFDALNRIRRLAPELMPDNDATEQEAT</sequence>
<keyword evidence="9" id="KW-1185">Reference proteome</keyword>
<dbReference type="AlphaFoldDB" id="A0A6L9SH51"/>
<evidence type="ECO:0000256" key="2">
    <source>
        <dbReference type="ARBA" id="ARBA00023015"/>
    </source>
</evidence>
<dbReference type="Pfam" id="PF08281">
    <property type="entry name" value="Sigma70_r4_2"/>
    <property type="match status" value="1"/>
</dbReference>
<keyword evidence="3" id="KW-0731">Sigma factor</keyword>
<dbReference type="EMBL" id="JAAGOA010000036">
    <property type="protein sequence ID" value="NEE04539.1"/>
    <property type="molecule type" value="Genomic_DNA"/>
</dbReference>
<keyword evidence="2" id="KW-0805">Transcription regulation</keyword>
<dbReference type="Proteomes" id="UP000475214">
    <property type="component" value="Unassembled WGS sequence"/>
</dbReference>
<dbReference type="GO" id="GO:0016987">
    <property type="term" value="F:sigma factor activity"/>
    <property type="evidence" value="ECO:0007669"/>
    <property type="project" value="UniProtKB-KW"/>
</dbReference>
<dbReference type="CDD" id="cd06171">
    <property type="entry name" value="Sigma70_r4"/>
    <property type="match status" value="1"/>
</dbReference>
<name>A0A6L9SH51_9ACTN</name>
<feature type="domain" description="RNA polymerase sigma-70 region 2" evidence="6">
    <location>
        <begin position="17"/>
        <end position="84"/>
    </location>
</feature>
<gene>
    <name evidence="8" type="ORF">G1H10_30680</name>
</gene>
<comment type="caution">
    <text evidence="8">The sequence shown here is derived from an EMBL/GenBank/DDBJ whole genome shotgun (WGS) entry which is preliminary data.</text>
</comment>
<protein>
    <submittedName>
        <fullName evidence="8">SigE family RNA polymerase sigma factor</fullName>
    </submittedName>
</protein>
<dbReference type="InterPro" id="IPR039425">
    <property type="entry name" value="RNA_pol_sigma-70-like"/>
</dbReference>
<evidence type="ECO:0000256" key="1">
    <source>
        <dbReference type="ARBA" id="ARBA00010641"/>
    </source>
</evidence>
<dbReference type="InterPro" id="IPR014284">
    <property type="entry name" value="RNA_pol_sigma-70_dom"/>
</dbReference>
<dbReference type="PANTHER" id="PTHR43133">
    <property type="entry name" value="RNA POLYMERASE ECF-TYPE SIGMA FACTO"/>
    <property type="match status" value="1"/>
</dbReference>
<organism evidence="8 9">
    <name type="scientific">Phytoactinopolyspora halotolerans</name>
    <dbReference type="NCBI Taxonomy" id="1981512"/>
    <lineage>
        <taxon>Bacteria</taxon>
        <taxon>Bacillati</taxon>
        <taxon>Actinomycetota</taxon>
        <taxon>Actinomycetes</taxon>
        <taxon>Jiangellales</taxon>
        <taxon>Jiangellaceae</taxon>
        <taxon>Phytoactinopolyspora</taxon>
    </lineage>
</organism>
<keyword evidence="5" id="KW-0804">Transcription</keyword>
<dbReference type="NCBIfam" id="TIGR02983">
    <property type="entry name" value="SigE-fam_strep"/>
    <property type="match status" value="1"/>
</dbReference>
<dbReference type="PANTHER" id="PTHR43133:SF50">
    <property type="entry name" value="ECF RNA POLYMERASE SIGMA FACTOR SIGM"/>
    <property type="match status" value="1"/>
</dbReference>
<comment type="similarity">
    <text evidence="1">Belongs to the sigma-70 factor family. ECF subfamily.</text>
</comment>
<dbReference type="InterPro" id="IPR007627">
    <property type="entry name" value="RNA_pol_sigma70_r2"/>
</dbReference>
<dbReference type="Gene3D" id="1.10.1740.10">
    <property type="match status" value="1"/>
</dbReference>
<dbReference type="Gene3D" id="1.10.10.10">
    <property type="entry name" value="Winged helix-like DNA-binding domain superfamily/Winged helix DNA-binding domain"/>
    <property type="match status" value="1"/>
</dbReference>